<proteinExistence type="predicted"/>
<evidence type="ECO:0000313" key="1">
    <source>
        <dbReference type="EMBL" id="GLK98996.1"/>
    </source>
</evidence>
<dbReference type="Proteomes" id="UP001143480">
    <property type="component" value="Unassembled WGS sequence"/>
</dbReference>
<gene>
    <name evidence="1" type="ORF">GCM10017581_007370</name>
</gene>
<reference evidence="1" key="2">
    <citation type="submission" date="2023-01" db="EMBL/GenBank/DDBJ databases">
        <authorList>
            <person name="Sun Q."/>
            <person name="Evtushenko L."/>
        </authorList>
    </citation>
    <scope>NUCLEOTIDE SEQUENCE</scope>
    <source>
        <strain evidence="1">VKM Ac-1321</strain>
    </source>
</reference>
<sequence>MTIRRIAPPGSTYAEQRHYVVPARLADLRGPVAGLVTLDQQLDWSGDGRYDLDDSGDLQLFYQTVLNQASSVDELCRWLNESTLREIWPSLWLPSRLRALWLARFPELGAPPKTLAG</sequence>
<protein>
    <submittedName>
        <fullName evidence="1">Uncharacterized protein</fullName>
    </submittedName>
</protein>
<reference evidence="1" key="1">
    <citation type="journal article" date="2014" name="Int. J. Syst. Evol. Microbiol.">
        <title>Complete genome sequence of Corynebacterium casei LMG S-19264T (=DSM 44701T), isolated from a smear-ripened cheese.</title>
        <authorList>
            <consortium name="US DOE Joint Genome Institute (JGI-PGF)"/>
            <person name="Walter F."/>
            <person name="Albersmeier A."/>
            <person name="Kalinowski J."/>
            <person name="Ruckert C."/>
        </authorList>
    </citation>
    <scope>NUCLEOTIDE SEQUENCE</scope>
    <source>
        <strain evidence="1">VKM Ac-1321</strain>
    </source>
</reference>
<dbReference type="AlphaFoldDB" id="A0A9W6KBF3"/>
<dbReference type="EMBL" id="BSFP01000002">
    <property type="protein sequence ID" value="GLK98996.1"/>
    <property type="molecule type" value="Genomic_DNA"/>
</dbReference>
<organism evidence="1 2">
    <name type="scientific">Dactylosporangium matsuzakiense</name>
    <dbReference type="NCBI Taxonomy" id="53360"/>
    <lineage>
        <taxon>Bacteria</taxon>
        <taxon>Bacillati</taxon>
        <taxon>Actinomycetota</taxon>
        <taxon>Actinomycetes</taxon>
        <taxon>Micromonosporales</taxon>
        <taxon>Micromonosporaceae</taxon>
        <taxon>Dactylosporangium</taxon>
    </lineage>
</organism>
<keyword evidence="2" id="KW-1185">Reference proteome</keyword>
<name>A0A9W6KBF3_9ACTN</name>
<accession>A0A9W6KBF3</accession>
<comment type="caution">
    <text evidence="1">The sequence shown here is derived from an EMBL/GenBank/DDBJ whole genome shotgun (WGS) entry which is preliminary data.</text>
</comment>
<evidence type="ECO:0000313" key="2">
    <source>
        <dbReference type="Proteomes" id="UP001143480"/>
    </source>
</evidence>